<evidence type="ECO:0000256" key="2">
    <source>
        <dbReference type="ARBA" id="ARBA00022448"/>
    </source>
</evidence>
<dbReference type="NCBIfam" id="TIGR00711">
    <property type="entry name" value="efflux_EmrB"/>
    <property type="match status" value="1"/>
</dbReference>
<dbReference type="EMBL" id="FOTR01000001">
    <property type="protein sequence ID" value="SFL36673.1"/>
    <property type="molecule type" value="Genomic_DNA"/>
</dbReference>
<evidence type="ECO:0000256" key="5">
    <source>
        <dbReference type="ARBA" id="ARBA00022989"/>
    </source>
</evidence>
<feature type="transmembrane region" description="Helical" evidence="7">
    <location>
        <begin position="298"/>
        <end position="320"/>
    </location>
</feature>
<feature type="transmembrane region" description="Helical" evidence="7">
    <location>
        <begin position="12"/>
        <end position="30"/>
    </location>
</feature>
<feature type="transmembrane region" description="Helical" evidence="7">
    <location>
        <begin position="267"/>
        <end position="292"/>
    </location>
</feature>
<dbReference type="Proteomes" id="UP000198565">
    <property type="component" value="Unassembled WGS sequence"/>
</dbReference>
<dbReference type="Gene3D" id="1.20.1250.20">
    <property type="entry name" value="MFS general substrate transporter like domains"/>
    <property type="match status" value="1"/>
</dbReference>
<organism evidence="9 10">
    <name type="scientific">Gracilibacillus orientalis</name>
    <dbReference type="NCBI Taxonomy" id="334253"/>
    <lineage>
        <taxon>Bacteria</taxon>
        <taxon>Bacillati</taxon>
        <taxon>Bacillota</taxon>
        <taxon>Bacilli</taxon>
        <taxon>Bacillales</taxon>
        <taxon>Bacillaceae</taxon>
        <taxon>Gracilibacillus</taxon>
    </lineage>
</organism>
<dbReference type="RefSeq" id="WP_091479793.1">
    <property type="nucleotide sequence ID" value="NZ_FOTR01000001.1"/>
</dbReference>
<feature type="transmembrane region" description="Helical" evidence="7">
    <location>
        <begin position="434"/>
        <end position="455"/>
    </location>
</feature>
<dbReference type="GO" id="GO:0005886">
    <property type="term" value="C:plasma membrane"/>
    <property type="evidence" value="ECO:0007669"/>
    <property type="project" value="UniProtKB-SubCell"/>
</dbReference>
<feature type="transmembrane region" description="Helical" evidence="7">
    <location>
        <begin position="166"/>
        <end position="187"/>
    </location>
</feature>
<dbReference type="InterPro" id="IPR004638">
    <property type="entry name" value="EmrB-like"/>
</dbReference>
<dbReference type="PROSITE" id="PS50850">
    <property type="entry name" value="MFS"/>
    <property type="match status" value="1"/>
</dbReference>
<dbReference type="PRINTS" id="PR01036">
    <property type="entry name" value="TCRTETB"/>
</dbReference>
<keyword evidence="3" id="KW-1003">Cell membrane</keyword>
<dbReference type="Gene3D" id="1.20.1720.10">
    <property type="entry name" value="Multidrug resistance protein D"/>
    <property type="match status" value="1"/>
</dbReference>
<evidence type="ECO:0000256" key="6">
    <source>
        <dbReference type="ARBA" id="ARBA00023136"/>
    </source>
</evidence>
<keyword evidence="10" id="KW-1185">Reference proteome</keyword>
<feature type="transmembrane region" description="Helical" evidence="7">
    <location>
        <begin position="332"/>
        <end position="351"/>
    </location>
</feature>
<dbReference type="InterPro" id="IPR011701">
    <property type="entry name" value="MFS"/>
</dbReference>
<accession>A0A1I4H4T8</accession>
<dbReference type="InterPro" id="IPR020846">
    <property type="entry name" value="MFS_dom"/>
</dbReference>
<dbReference type="InterPro" id="IPR036259">
    <property type="entry name" value="MFS_trans_sf"/>
</dbReference>
<name>A0A1I4H4T8_9BACI</name>
<dbReference type="PANTHER" id="PTHR42718">
    <property type="entry name" value="MAJOR FACILITATOR SUPERFAMILY MULTIDRUG TRANSPORTER MFSC"/>
    <property type="match status" value="1"/>
</dbReference>
<dbReference type="Pfam" id="PF07690">
    <property type="entry name" value="MFS_1"/>
    <property type="match status" value="1"/>
</dbReference>
<feature type="transmembrane region" description="Helical" evidence="7">
    <location>
        <begin position="107"/>
        <end position="128"/>
    </location>
</feature>
<sequence>MNNDIEIKRTPLMIILMSGAFVAILNQTLLGTALPHIMKDLEIDAATAQWLQSIFMLVNGIMIPVTAFLIERFTTRALFLTAMGSFAVGTLIAAVAPGFSVLMAGRVLQAAGAGIMMPLMQTIMFLIFPVEKRGTAMGLFGMVIAFAPAIGPTLSGWLVETFPWRSLFYVVLPIAIIDLIVANKILVNVTKQTFPKVDTISIILSTLGFGGILYGFSMAGDVNHGWLSGMVLIPLIVGAVTLYLFIRRQFQLEKPILEFRIFKYSMFSLTTVIGMISFLAMIGGAIILPIMMQDYLGFTALESGLALLPGAVLMGIMNPITGRLFDRFGGKWLAVFGLGILSVTTFLLAILTTETTFTYIATVNAARMFSISMVMMPVTTAGLNQLPNDVIPHGTAMNNTMRQMAGALGTALLVSVMMNQAIPTDGLAGMIHGANVSFMVAGIISIGGFILAFFIKNSIPKKVVE</sequence>
<feature type="transmembrane region" description="Helical" evidence="7">
    <location>
        <begin position="404"/>
        <end position="422"/>
    </location>
</feature>
<feature type="transmembrane region" description="Helical" evidence="7">
    <location>
        <begin position="357"/>
        <end position="383"/>
    </location>
</feature>
<dbReference type="GO" id="GO:0022857">
    <property type="term" value="F:transmembrane transporter activity"/>
    <property type="evidence" value="ECO:0007669"/>
    <property type="project" value="InterPro"/>
</dbReference>
<evidence type="ECO:0000256" key="1">
    <source>
        <dbReference type="ARBA" id="ARBA00004651"/>
    </source>
</evidence>
<dbReference type="PANTHER" id="PTHR42718:SF24">
    <property type="entry name" value="MAJOR FACILITATOR SUPERFAMILY (MFS) PROFILE DOMAIN-CONTAINING PROTEIN"/>
    <property type="match status" value="1"/>
</dbReference>
<feature type="domain" description="Major facilitator superfamily (MFS) profile" evidence="8">
    <location>
        <begin position="12"/>
        <end position="460"/>
    </location>
</feature>
<keyword evidence="4 7" id="KW-0812">Transmembrane</keyword>
<comment type="subcellular location">
    <subcellularLocation>
        <location evidence="1">Cell membrane</location>
        <topology evidence="1">Multi-pass membrane protein</topology>
    </subcellularLocation>
</comment>
<dbReference type="OrthoDB" id="9816041at2"/>
<dbReference type="STRING" id="334253.SAMN04487943_101192"/>
<feature type="transmembrane region" description="Helical" evidence="7">
    <location>
        <begin position="225"/>
        <end position="246"/>
    </location>
</feature>
<dbReference type="AlphaFoldDB" id="A0A1I4H4T8"/>
<feature type="transmembrane region" description="Helical" evidence="7">
    <location>
        <begin position="135"/>
        <end position="154"/>
    </location>
</feature>
<protein>
    <submittedName>
        <fullName evidence="9">Drug resistance transporter, EmrB/QacA subfamily</fullName>
    </submittedName>
</protein>
<evidence type="ECO:0000259" key="8">
    <source>
        <dbReference type="PROSITE" id="PS50850"/>
    </source>
</evidence>
<evidence type="ECO:0000256" key="3">
    <source>
        <dbReference type="ARBA" id="ARBA00022475"/>
    </source>
</evidence>
<reference evidence="10" key="1">
    <citation type="submission" date="2016-10" db="EMBL/GenBank/DDBJ databases">
        <authorList>
            <person name="Varghese N."/>
            <person name="Submissions S."/>
        </authorList>
    </citation>
    <scope>NUCLEOTIDE SEQUENCE [LARGE SCALE GENOMIC DNA]</scope>
    <source>
        <strain evidence="10">CGMCC 1.4250</strain>
    </source>
</reference>
<feature type="transmembrane region" description="Helical" evidence="7">
    <location>
        <begin position="77"/>
        <end position="101"/>
    </location>
</feature>
<keyword evidence="6 7" id="KW-0472">Membrane</keyword>
<feature type="transmembrane region" description="Helical" evidence="7">
    <location>
        <begin position="50"/>
        <end position="70"/>
    </location>
</feature>
<evidence type="ECO:0000256" key="7">
    <source>
        <dbReference type="SAM" id="Phobius"/>
    </source>
</evidence>
<proteinExistence type="predicted"/>
<feature type="transmembrane region" description="Helical" evidence="7">
    <location>
        <begin position="199"/>
        <end position="219"/>
    </location>
</feature>
<keyword evidence="5 7" id="KW-1133">Transmembrane helix</keyword>
<dbReference type="CDD" id="cd17503">
    <property type="entry name" value="MFS_LmrB_MDR_like"/>
    <property type="match status" value="1"/>
</dbReference>
<evidence type="ECO:0000313" key="10">
    <source>
        <dbReference type="Proteomes" id="UP000198565"/>
    </source>
</evidence>
<evidence type="ECO:0000313" key="9">
    <source>
        <dbReference type="EMBL" id="SFL36673.1"/>
    </source>
</evidence>
<keyword evidence="2" id="KW-0813">Transport</keyword>
<evidence type="ECO:0000256" key="4">
    <source>
        <dbReference type="ARBA" id="ARBA00022692"/>
    </source>
</evidence>
<dbReference type="SUPFAM" id="SSF103473">
    <property type="entry name" value="MFS general substrate transporter"/>
    <property type="match status" value="1"/>
</dbReference>
<gene>
    <name evidence="9" type="ORF">SAMN04487943_101192</name>
</gene>